<gene>
    <name evidence="1" type="ORF">SASPL_151311</name>
</gene>
<reference evidence="1" key="2">
    <citation type="submission" date="2020-08" db="EMBL/GenBank/DDBJ databases">
        <title>Plant Genome Project.</title>
        <authorList>
            <person name="Zhang R.-G."/>
        </authorList>
    </citation>
    <scope>NUCLEOTIDE SEQUENCE</scope>
    <source>
        <strain evidence="1">Huo1</strain>
        <tissue evidence="1">Leaf</tissue>
    </source>
</reference>
<accession>A0A8X8Z3L2</accession>
<dbReference type="Proteomes" id="UP000298416">
    <property type="component" value="Unassembled WGS sequence"/>
</dbReference>
<evidence type="ECO:0000313" key="1">
    <source>
        <dbReference type="EMBL" id="KAG6389837.1"/>
    </source>
</evidence>
<keyword evidence="2" id="KW-1185">Reference proteome</keyword>
<dbReference type="EMBL" id="PNBA02000020">
    <property type="protein sequence ID" value="KAG6389837.1"/>
    <property type="molecule type" value="Genomic_DNA"/>
</dbReference>
<evidence type="ECO:0000313" key="2">
    <source>
        <dbReference type="Proteomes" id="UP000298416"/>
    </source>
</evidence>
<proteinExistence type="predicted"/>
<organism evidence="1">
    <name type="scientific">Salvia splendens</name>
    <name type="common">Scarlet sage</name>
    <dbReference type="NCBI Taxonomy" id="180675"/>
    <lineage>
        <taxon>Eukaryota</taxon>
        <taxon>Viridiplantae</taxon>
        <taxon>Streptophyta</taxon>
        <taxon>Embryophyta</taxon>
        <taxon>Tracheophyta</taxon>
        <taxon>Spermatophyta</taxon>
        <taxon>Magnoliopsida</taxon>
        <taxon>eudicotyledons</taxon>
        <taxon>Gunneridae</taxon>
        <taxon>Pentapetalae</taxon>
        <taxon>asterids</taxon>
        <taxon>lamiids</taxon>
        <taxon>Lamiales</taxon>
        <taxon>Lamiaceae</taxon>
        <taxon>Nepetoideae</taxon>
        <taxon>Mentheae</taxon>
        <taxon>Salviinae</taxon>
        <taxon>Salvia</taxon>
        <taxon>Salvia subgen. Calosphace</taxon>
        <taxon>core Calosphace</taxon>
    </lineage>
</organism>
<name>A0A8X8Z3L2_SALSN</name>
<sequence length="80" mass="8663">MIKGAVSVVDQTSFMYHARFPYLAAVNLYGNSSFLPCKSGTKAPDYGDHILLLQGRGKLTPIAAYSMPPEREDASPTVLS</sequence>
<protein>
    <submittedName>
        <fullName evidence="1">Uncharacterized protein</fullName>
    </submittedName>
</protein>
<comment type="caution">
    <text evidence="1">The sequence shown here is derived from an EMBL/GenBank/DDBJ whole genome shotgun (WGS) entry which is preliminary data.</text>
</comment>
<reference evidence="1" key="1">
    <citation type="submission" date="2018-01" db="EMBL/GenBank/DDBJ databases">
        <authorList>
            <person name="Mao J.F."/>
        </authorList>
    </citation>
    <scope>NUCLEOTIDE SEQUENCE</scope>
    <source>
        <strain evidence="1">Huo1</strain>
        <tissue evidence="1">Leaf</tissue>
    </source>
</reference>
<dbReference type="AlphaFoldDB" id="A0A8X8Z3L2"/>